<keyword evidence="6" id="KW-0902">Two-component regulatory system</keyword>
<feature type="domain" description="PAS" evidence="11">
    <location>
        <begin position="60"/>
        <end position="130"/>
    </location>
</feature>
<comment type="caution">
    <text evidence="13">The sequence shown here is derived from an EMBL/GenBank/DDBJ whole genome shotgun (WGS) entry which is preliminary data.</text>
</comment>
<evidence type="ECO:0000259" key="10">
    <source>
        <dbReference type="PROSITE" id="PS50109"/>
    </source>
</evidence>
<keyword evidence="8" id="KW-0175">Coiled coil</keyword>
<dbReference type="Gene3D" id="3.30.450.20">
    <property type="entry name" value="PAS domain"/>
    <property type="match status" value="1"/>
</dbReference>
<dbReference type="GO" id="GO:0005886">
    <property type="term" value="C:plasma membrane"/>
    <property type="evidence" value="ECO:0007669"/>
    <property type="project" value="TreeGrafter"/>
</dbReference>
<dbReference type="PROSITE" id="PS50112">
    <property type="entry name" value="PAS"/>
    <property type="match status" value="1"/>
</dbReference>
<name>K6FMT0_9BACT</name>
<dbReference type="SMART" id="SM00091">
    <property type="entry name" value="PAS"/>
    <property type="match status" value="1"/>
</dbReference>
<keyword evidence="7" id="KW-0472">Membrane</keyword>
<evidence type="ECO:0000256" key="3">
    <source>
        <dbReference type="ARBA" id="ARBA00022553"/>
    </source>
</evidence>
<evidence type="ECO:0000256" key="6">
    <source>
        <dbReference type="ARBA" id="ARBA00023012"/>
    </source>
</evidence>
<sequence length="405" mass="46262">MTDKYRSQAEFMAQADEAADTRTLSPEETRQTLHELRVHQIELEMQNEELRRAQAELDAARARYFDLYDMAPVGYCTIGEKGLIEEANLTAAKLLNTTRSEMIKQPWTRFLHKEDQDIFYRQRKQLLESRKPNVFELRMRRKDLPEFWARLTAIVVQDADQQPAIRIVISDITERKQEEEFRENVERIIRHDIKGPLISLFSMAQLLINGDADYATKDMLPQMLQGIRQIIQLIDAHEPLLQMEKGTYSPNCKEIFLQKLLTSIQNTLSVLTDQYRITFAMSLGDATRYHEETILYGEEFLIEDMLMNLTKNAIEASPPDGVVTVACQEDHGFLRLTIHNLGAVPESIRGRFFDKDATAGKMYGTGLGTYSAQLIAKAHGGRISFTTSEAEGTTVTVILPAAPRD</sequence>
<dbReference type="AlphaFoldDB" id="K6FMT0"/>
<feature type="domain" description="PAC" evidence="12">
    <location>
        <begin position="133"/>
        <end position="184"/>
    </location>
</feature>
<dbReference type="SUPFAM" id="SSF55785">
    <property type="entry name" value="PYP-like sensor domain (PAS domain)"/>
    <property type="match status" value="1"/>
</dbReference>
<reference evidence="13 14" key="1">
    <citation type="submission" date="2012-07" db="EMBL/GenBank/DDBJ databases">
        <title>Draft genome sequence of Desulfovibrio magneticus str. Maddingley MBC34 obtained from a metagenomic sequence of a methanogenic enrichment isolated from coal-seam formation water in Victoria, Australia.</title>
        <authorList>
            <person name="Greenfield P."/>
            <person name="Hendry P."/>
            <person name="Li D."/>
            <person name="Rosewarne C.P."/>
            <person name="Tran-Dinh N."/>
            <person name="Elbourne L.D.H."/>
            <person name="Paulsen I.T."/>
            <person name="Midgley D.J."/>
        </authorList>
    </citation>
    <scope>NUCLEOTIDE SEQUENCE [LARGE SCALE GENOMIC DNA]</scope>
    <source>
        <strain evidence="14">Maddingley MBC34</strain>
    </source>
</reference>
<evidence type="ECO:0000313" key="14">
    <source>
        <dbReference type="Proteomes" id="UP000006272"/>
    </source>
</evidence>
<dbReference type="CDD" id="cd00075">
    <property type="entry name" value="HATPase"/>
    <property type="match status" value="1"/>
</dbReference>
<keyword evidence="3" id="KW-0597">Phosphoprotein</keyword>
<evidence type="ECO:0000256" key="1">
    <source>
        <dbReference type="ARBA" id="ARBA00000085"/>
    </source>
</evidence>
<dbReference type="PATRIC" id="fig|1206767.3.peg.1374"/>
<dbReference type="SMART" id="SM00387">
    <property type="entry name" value="HATPase_c"/>
    <property type="match status" value="1"/>
</dbReference>
<dbReference type="SUPFAM" id="SSF55874">
    <property type="entry name" value="ATPase domain of HSP90 chaperone/DNA topoisomerase II/histidine kinase"/>
    <property type="match status" value="1"/>
</dbReference>
<organism evidence="13 14">
    <name type="scientific">Solidesulfovibrio magneticus str. Maddingley MBC34</name>
    <dbReference type="NCBI Taxonomy" id="1206767"/>
    <lineage>
        <taxon>Bacteria</taxon>
        <taxon>Pseudomonadati</taxon>
        <taxon>Thermodesulfobacteriota</taxon>
        <taxon>Desulfovibrionia</taxon>
        <taxon>Desulfovibrionales</taxon>
        <taxon>Desulfovibrionaceae</taxon>
        <taxon>Solidesulfovibrio</taxon>
    </lineage>
</organism>
<evidence type="ECO:0000256" key="7">
    <source>
        <dbReference type="ARBA" id="ARBA00023136"/>
    </source>
</evidence>
<protein>
    <recommendedName>
        <fullName evidence="2">histidine kinase</fullName>
        <ecNumber evidence="2">2.7.13.3</ecNumber>
    </recommendedName>
</protein>
<gene>
    <name evidence="13" type="ORF">B193_1409</name>
</gene>
<dbReference type="InterPro" id="IPR036097">
    <property type="entry name" value="HisK_dim/P_sf"/>
</dbReference>
<dbReference type="InterPro" id="IPR036890">
    <property type="entry name" value="HATPase_C_sf"/>
</dbReference>
<feature type="coiled-coil region" evidence="8">
    <location>
        <begin position="33"/>
        <end position="63"/>
    </location>
</feature>
<comment type="catalytic activity">
    <reaction evidence="1">
        <text>ATP + protein L-histidine = ADP + protein N-phospho-L-histidine.</text>
        <dbReference type="EC" id="2.7.13.3"/>
    </reaction>
</comment>
<dbReference type="GO" id="GO:0000155">
    <property type="term" value="F:phosphorelay sensor kinase activity"/>
    <property type="evidence" value="ECO:0007669"/>
    <property type="project" value="InterPro"/>
</dbReference>
<evidence type="ECO:0000256" key="4">
    <source>
        <dbReference type="ARBA" id="ARBA00022679"/>
    </source>
</evidence>
<dbReference type="InterPro" id="IPR000014">
    <property type="entry name" value="PAS"/>
</dbReference>
<keyword evidence="5" id="KW-0418">Kinase</keyword>
<dbReference type="Pfam" id="PF02518">
    <property type="entry name" value="HATPase_c"/>
    <property type="match status" value="1"/>
</dbReference>
<dbReference type="Gene3D" id="3.30.565.10">
    <property type="entry name" value="Histidine kinase-like ATPase, C-terminal domain"/>
    <property type="match status" value="1"/>
</dbReference>
<dbReference type="InterPro" id="IPR001610">
    <property type="entry name" value="PAC"/>
</dbReference>
<evidence type="ECO:0000256" key="8">
    <source>
        <dbReference type="SAM" id="Coils"/>
    </source>
</evidence>
<evidence type="ECO:0000259" key="12">
    <source>
        <dbReference type="PROSITE" id="PS50113"/>
    </source>
</evidence>
<dbReference type="Pfam" id="PF13426">
    <property type="entry name" value="PAS_9"/>
    <property type="match status" value="1"/>
</dbReference>
<dbReference type="InterPro" id="IPR005467">
    <property type="entry name" value="His_kinase_dom"/>
</dbReference>
<dbReference type="PANTHER" id="PTHR45453">
    <property type="entry name" value="PHOSPHATE REGULON SENSOR PROTEIN PHOR"/>
    <property type="match status" value="1"/>
</dbReference>
<dbReference type="GO" id="GO:0016036">
    <property type="term" value="P:cellular response to phosphate starvation"/>
    <property type="evidence" value="ECO:0007669"/>
    <property type="project" value="TreeGrafter"/>
</dbReference>
<dbReference type="SUPFAM" id="SSF47384">
    <property type="entry name" value="Homodimeric domain of signal transducing histidine kinase"/>
    <property type="match status" value="1"/>
</dbReference>
<dbReference type="InterPro" id="IPR003594">
    <property type="entry name" value="HATPase_dom"/>
</dbReference>
<dbReference type="CDD" id="cd00130">
    <property type="entry name" value="PAS"/>
    <property type="match status" value="1"/>
</dbReference>
<dbReference type="SMART" id="SM00086">
    <property type="entry name" value="PAC"/>
    <property type="match status" value="1"/>
</dbReference>
<evidence type="ECO:0000313" key="13">
    <source>
        <dbReference type="EMBL" id="EKO39877.1"/>
    </source>
</evidence>
<dbReference type="PROSITE" id="PS50113">
    <property type="entry name" value="PAC"/>
    <property type="match status" value="1"/>
</dbReference>
<dbReference type="Proteomes" id="UP000006272">
    <property type="component" value="Unassembled WGS sequence"/>
</dbReference>
<evidence type="ECO:0000256" key="5">
    <source>
        <dbReference type="ARBA" id="ARBA00022777"/>
    </source>
</evidence>
<feature type="domain" description="Histidine kinase" evidence="10">
    <location>
        <begin position="188"/>
        <end position="403"/>
    </location>
</feature>
<evidence type="ECO:0000256" key="9">
    <source>
        <dbReference type="SAM" id="MobiDB-lite"/>
    </source>
</evidence>
<evidence type="ECO:0000256" key="2">
    <source>
        <dbReference type="ARBA" id="ARBA00012438"/>
    </source>
</evidence>
<proteinExistence type="predicted"/>
<dbReference type="EMBL" id="ALAO01000109">
    <property type="protein sequence ID" value="EKO39877.1"/>
    <property type="molecule type" value="Genomic_DNA"/>
</dbReference>
<dbReference type="PROSITE" id="PS50109">
    <property type="entry name" value="HIS_KIN"/>
    <property type="match status" value="1"/>
</dbReference>
<dbReference type="InterPro" id="IPR035965">
    <property type="entry name" value="PAS-like_dom_sf"/>
</dbReference>
<dbReference type="GO" id="GO:0004721">
    <property type="term" value="F:phosphoprotein phosphatase activity"/>
    <property type="evidence" value="ECO:0007669"/>
    <property type="project" value="TreeGrafter"/>
</dbReference>
<evidence type="ECO:0000259" key="11">
    <source>
        <dbReference type="PROSITE" id="PS50112"/>
    </source>
</evidence>
<dbReference type="PANTHER" id="PTHR45453:SF1">
    <property type="entry name" value="PHOSPHATE REGULON SENSOR PROTEIN PHOR"/>
    <property type="match status" value="1"/>
</dbReference>
<dbReference type="NCBIfam" id="TIGR00229">
    <property type="entry name" value="sensory_box"/>
    <property type="match status" value="1"/>
</dbReference>
<dbReference type="InterPro" id="IPR000700">
    <property type="entry name" value="PAS-assoc_C"/>
</dbReference>
<dbReference type="InterPro" id="IPR050351">
    <property type="entry name" value="BphY/WalK/GraS-like"/>
</dbReference>
<dbReference type="EC" id="2.7.13.3" evidence="2"/>
<keyword evidence="4" id="KW-0808">Transferase</keyword>
<accession>K6FMT0</accession>
<feature type="region of interest" description="Disordered" evidence="9">
    <location>
        <begin position="1"/>
        <end position="27"/>
    </location>
</feature>